<evidence type="ECO:0000256" key="1">
    <source>
        <dbReference type="SAM" id="MobiDB-lite"/>
    </source>
</evidence>
<evidence type="ECO:0000313" key="3">
    <source>
        <dbReference type="Proteomes" id="UP000039865"/>
    </source>
</evidence>
<reference evidence="2 3" key="1">
    <citation type="submission" date="2014-06" db="EMBL/GenBank/DDBJ databases">
        <authorList>
            <person name="Swart Estienne"/>
        </authorList>
    </citation>
    <scope>NUCLEOTIDE SEQUENCE [LARGE SCALE GENOMIC DNA]</scope>
    <source>
        <strain evidence="2 3">130c</strain>
    </source>
</reference>
<dbReference type="InParanoid" id="A0A077ZXG7"/>
<organism evidence="2 3">
    <name type="scientific">Stylonychia lemnae</name>
    <name type="common">Ciliate</name>
    <dbReference type="NCBI Taxonomy" id="5949"/>
    <lineage>
        <taxon>Eukaryota</taxon>
        <taxon>Sar</taxon>
        <taxon>Alveolata</taxon>
        <taxon>Ciliophora</taxon>
        <taxon>Intramacronucleata</taxon>
        <taxon>Spirotrichea</taxon>
        <taxon>Stichotrichia</taxon>
        <taxon>Sporadotrichida</taxon>
        <taxon>Oxytrichidae</taxon>
        <taxon>Stylonychinae</taxon>
        <taxon>Stylonychia</taxon>
    </lineage>
</organism>
<proteinExistence type="predicted"/>
<dbReference type="AlphaFoldDB" id="A0A077ZXG7"/>
<sequence>MLKENPINKLLSKNIMIKSKEQLGNGITSKQLIESHGMSTDRSTALGEYSNQQKFQALSMSNNKNQVFPPTKNSTSSKNSKLIVPSFQFQEQMTKYIPVQESTQKTFDFNFLSHRSGMKSFYKNKNYKVITQDGDLVLNQSKALIEKSKRLPSVDLQKSKNNNQQAIIDGIVANEQLLKNGQLDDEFDPLFQASKMISFQESERKTQDFFKSEPITVREDKRISMFSPLYNENIDYEYKQIKYVKLVPKKFKENYEIHFQDVFKKGQIYNVFEDQKDINLRKKKEQQQMIQNLQKTGISCISSTNRKCSNKKHFDIVDVENLAFSNLYIESQNLVDGQPVFTQQPKTSIVKVSRYPRATLPPELKNRFEINVQQQIRGISTDKGANLQNTRGQTAISIYDNLYNDQFWRQPDSNEALKDKNGLPFFQTFRPETCYKWSSPSVQQEKSKTTPGGTRTSSMFQQYNQSQVQEVEVNQDDLRALSQMGNMRTIEKNLWKFGGFIERPEWFDKMIMMASHQKRRCKCCNRFNCLKYLRQKTEFKEPSQRLRASTVVGSRLEEIKLIKTSRLDQAKPDSYQDIIQPQLNQIHEQHQINVINQQHQIFLQSLNKPTLQTTQDQTTKAQVGSAIVEIRNSQNSQSSLDSNKIVNINDPIITSESPKTLQNDQINPQQNQPANGQVLSEVDTLDYLTNHRRSVTYQYQQDMVRQTSTNPKLESIGSSSQRQYDIFQPPSHRLNHQESYDDLNQKFNTEQNHLNSYKVIEQLLQKAHNQVKSWDASNEGDSIEDYAQVPISQTELKNNIKKSSERDKFARTFRPINTMTLNKNSKNTYGYNTNQMAQSTNVSPVRNSDFAKSIFKHYKVPLNALPQQQQKWTSPFQQRAQKEQGKKTYLSINKAINMDRPKNQISTMENNAIAPGYISRRDFKQHKEQRRTVAIHDPSLQYFHNREHYDHENDQKRLRTYHVYGPFSHKIDESTNHDNQDKFSVNGLVNKDQNNDSLYQLHNIDIDPNAQVDYMHLNDQQLFSFQNQQNIQQQKPPVEEVEFQNQLLKESCS</sequence>
<keyword evidence="3" id="KW-1185">Reference proteome</keyword>
<evidence type="ECO:0000313" key="2">
    <source>
        <dbReference type="EMBL" id="CDW73922.1"/>
    </source>
</evidence>
<feature type="region of interest" description="Disordered" evidence="1">
    <location>
        <begin position="655"/>
        <end position="677"/>
    </location>
</feature>
<dbReference type="EMBL" id="CCKQ01002815">
    <property type="protein sequence ID" value="CDW73922.1"/>
    <property type="molecule type" value="Genomic_DNA"/>
</dbReference>
<gene>
    <name evidence="2" type="primary">Contig9972.g10657</name>
    <name evidence="2" type="ORF">STYLEM_2912</name>
</gene>
<protein>
    <submittedName>
        <fullName evidence="2">Uncharacterized protein</fullName>
    </submittedName>
</protein>
<accession>A0A077ZXG7</accession>
<feature type="compositionally biased region" description="Low complexity" evidence="1">
    <location>
        <begin position="662"/>
        <end position="677"/>
    </location>
</feature>
<dbReference type="Proteomes" id="UP000039865">
    <property type="component" value="Unassembled WGS sequence"/>
</dbReference>
<name>A0A077ZXG7_STYLE</name>